<evidence type="ECO:0000313" key="3">
    <source>
        <dbReference type="EMBL" id="ARD20609.1"/>
    </source>
</evidence>
<dbReference type="Proteomes" id="UP000191820">
    <property type="component" value="Chromosome"/>
</dbReference>
<dbReference type="InterPro" id="IPR015424">
    <property type="entry name" value="PyrdxlP-dep_Trfase"/>
</dbReference>
<feature type="domain" description="Aminotransferase class V" evidence="2">
    <location>
        <begin position="97"/>
        <end position="355"/>
    </location>
</feature>
<dbReference type="Gene3D" id="3.90.1150.10">
    <property type="entry name" value="Aspartate Aminotransferase, domain 1"/>
    <property type="match status" value="1"/>
</dbReference>
<organism evidence="3 4">
    <name type="scientific">Shewanella japonica</name>
    <dbReference type="NCBI Taxonomy" id="93973"/>
    <lineage>
        <taxon>Bacteria</taxon>
        <taxon>Pseudomonadati</taxon>
        <taxon>Pseudomonadota</taxon>
        <taxon>Gammaproteobacteria</taxon>
        <taxon>Alteromonadales</taxon>
        <taxon>Shewanellaceae</taxon>
        <taxon>Shewanella</taxon>
    </lineage>
</organism>
<keyword evidence="3" id="KW-0808">Transferase</keyword>
<dbReference type="InterPro" id="IPR000192">
    <property type="entry name" value="Aminotrans_V_dom"/>
</dbReference>
<protein>
    <submittedName>
        <fullName evidence="3">Class V aminotransferase</fullName>
    </submittedName>
</protein>
<dbReference type="InterPro" id="IPR015421">
    <property type="entry name" value="PyrdxlP-dep_Trfase_major"/>
</dbReference>
<reference evidence="3 4" key="1">
    <citation type="submission" date="2017-03" db="EMBL/GenBank/DDBJ databases">
        <title>Genome sequencing of Shewanella japonica KCTC 22435.</title>
        <authorList>
            <person name="Kim K.M."/>
        </authorList>
    </citation>
    <scope>NUCLEOTIDE SEQUENCE [LARGE SCALE GENOMIC DNA]</scope>
    <source>
        <strain evidence="3 4">KCTC 22435</strain>
    </source>
</reference>
<dbReference type="PANTHER" id="PTHR43586:SF4">
    <property type="entry name" value="ISOPENICILLIN N EPIMERASE"/>
    <property type="match status" value="1"/>
</dbReference>
<evidence type="ECO:0000256" key="1">
    <source>
        <dbReference type="ARBA" id="ARBA00022898"/>
    </source>
</evidence>
<keyword evidence="1" id="KW-0663">Pyridoxal phosphate</keyword>
<dbReference type="Pfam" id="PF00266">
    <property type="entry name" value="Aminotran_5"/>
    <property type="match status" value="1"/>
</dbReference>
<gene>
    <name evidence="3" type="ORF">SJ2017_0261</name>
</gene>
<keyword evidence="4" id="KW-1185">Reference proteome</keyword>
<keyword evidence="3" id="KW-0032">Aminotransferase</keyword>
<evidence type="ECO:0000259" key="2">
    <source>
        <dbReference type="Pfam" id="PF00266"/>
    </source>
</evidence>
<sequence>MNQSQSMSDTLKQDFCLADGTYLLSHSVGRPLISAQQAFGEAFWAPWQQSNIEPWQQWLAIITDFQHALARLFHHQADAFCPQVNLSSGLTKLVMSIPRLQRRNSVILMSEIDFPSMGFAIKKAIPDCEIRFIPKQLDITNEAVWQSHINEDVDLVFISHVYSNTGQQAPIRHIINHAKLQGCLSLIDVAQSAGIIPINLSELNPDFMIGSSVKWLCSGPGAAYLWINPWQLENCRPQDVGWFSHENPFEFDIHHFSYHPSALRFWGGTPSIAPYAIATNSLQYFHRIGIEHLRQHNQQMIQKLTKALVDFTVSPRDASRQSATVILDFGARQQHIMTMLKKHNISVDARNMGIRVSPHIYTDADDIHTFIDRIQAEY</sequence>
<dbReference type="GO" id="GO:0008483">
    <property type="term" value="F:transaminase activity"/>
    <property type="evidence" value="ECO:0007669"/>
    <property type="project" value="UniProtKB-KW"/>
</dbReference>
<proteinExistence type="predicted"/>
<evidence type="ECO:0000313" key="4">
    <source>
        <dbReference type="Proteomes" id="UP000191820"/>
    </source>
</evidence>
<dbReference type="PANTHER" id="PTHR43586">
    <property type="entry name" value="CYSTEINE DESULFURASE"/>
    <property type="match status" value="1"/>
</dbReference>
<name>A0ABM6JGK3_9GAMM</name>
<dbReference type="Gene3D" id="3.40.640.10">
    <property type="entry name" value="Type I PLP-dependent aspartate aminotransferase-like (Major domain)"/>
    <property type="match status" value="1"/>
</dbReference>
<dbReference type="EMBL" id="CP020472">
    <property type="protein sequence ID" value="ARD20609.1"/>
    <property type="molecule type" value="Genomic_DNA"/>
</dbReference>
<dbReference type="InterPro" id="IPR015422">
    <property type="entry name" value="PyrdxlP-dep_Trfase_small"/>
</dbReference>
<accession>A0ABM6JGK3</accession>
<dbReference type="SUPFAM" id="SSF53383">
    <property type="entry name" value="PLP-dependent transferases"/>
    <property type="match status" value="1"/>
</dbReference>